<evidence type="ECO:0000313" key="2">
    <source>
        <dbReference type="EMBL" id="KAL1556844.1"/>
    </source>
</evidence>
<dbReference type="InterPro" id="IPR025486">
    <property type="entry name" value="DUF4378"/>
</dbReference>
<evidence type="ECO:0000313" key="3">
    <source>
        <dbReference type="Proteomes" id="UP001567538"/>
    </source>
</evidence>
<dbReference type="Pfam" id="PF14309">
    <property type="entry name" value="DUF4378"/>
    <property type="match status" value="1"/>
</dbReference>
<reference evidence="2 3" key="1">
    <citation type="submission" date="2024-06" db="EMBL/GenBank/DDBJ databases">
        <title>A chromosome level genome sequence of Diviner's sage (Salvia divinorum).</title>
        <authorList>
            <person name="Ford S.A."/>
            <person name="Ro D.-K."/>
            <person name="Ness R.W."/>
            <person name="Phillips M.A."/>
        </authorList>
    </citation>
    <scope>NUCLEOTIDE SEQUENCE [LARGE SCALE GENOMIC DNA]</scope>
    <source>
        <strain evidence="2">SAF-2024a</strain>
        <tissue evidence="2">Leaf</tissue>
    </source>
</reference>
<dbReference type="EMBL" id="JBEAFC010000005">
    <property type="protein sequence ID" value="KAL1556844.1"/>
    <property type="molecule type" value="Genomic_DNA"/>
</dbReference>
<proteinExistence type="predicted"/>
<accession>A0ABD1HL60</accession>
<comment type="caution">
    <text evidence="2">The sequence shown here is derived from an EMBL/GenBank/DDBJ whole genome shotgun (WGS) entry which is preliminary data.</text>
</comment>
<dbReference type="PANTHER" id="PTHR47212:SF4">
    <property type="entry name" value="ADHESIN-LIKE PROTEIN, PUTATIVE (DUF3741)-RELATED"/>
    <property type="match status" value="1"/>
</dbReference>
<sequence>MSSVGRTPEEDVHILQQRNKDRTDSQLIDHLMESCHKAATKTSSRSYESCLCQSDDSMSSIHKSPAAQVGAKCGSKPFSSALEVLSSEKDLELLSESYCLPQNCINNLQTEKQAVTLKAELQKRQNSGRFACHCASGEAGDGSRVNGSLTSLSVREIKRKLKRTFGSSRRKDSDQSPRFRLPHDRSIFGYDCIYSGVETRSRLNSNTSAKGREKVVKEEALMKVEKEPAMAGEAETARKKIDISRDVLSEKHGVDVTATSRLQKPWRVMSSLEMESCFSPRRESQYFSGSAEMNLISPSRESIYLSPCGDATGSLRAETNSSLVDVEAQDERITPSSYIQFNDMPNNARTDDVHQTEAPHDAVISNAEKPSKIKLTHSLKDSISENETFSNVADDFPSSPTLDMRDNNKYQEEYQSPVSVLDQFFAEDPSSPSNMTFQSARGTLKPQRLHFEEHKLALPSHVILIEHDPCKHDQDYTISNYVRLILEASSLNWDQFSAMTLLSEHLLHPSLLDQAQFLQFNPHFDTKLLFDHINEVLLETQRSHFLSPYWPAFAKPRICYFPLEEAVVDEIKRDAQFNLLPQTQGRTLDQLVAEDLSGPQSWPDVRPETEQIILHIAEYILEETVLDVINTCDLSS</sequence>
<dbReference type="Proteomes" id="UP001567538">
    <property type="component" value="Unassembled WGS sequence"/>
</dbReference>
<keyword evidence="3" id="KW-1185">Reference proteome</keyword>
<dbReference type="AlphaFoldDB" id="A0ABD1HL60"/>
<dbReference type="PANTHER" id="PTHR47212">
    <property type="entry name" value="ADHESIN-LIKE PROTEIN, PUTATIVE (DUF3741)-RELATED"/>
    <property type="match status" value="1"/>
</dbReference>
<feature type="domain" description="DUF4378" evidence="1">
    <location>
        <begin position="480"/>
        <end position="623"/>
    </location>
</feature>
<evidence type="ECO:0000259" key="1">
    <source>
        <dbReference type="Pfam" id="PF14309"/>
    </source>
</evidence>
<gene>
    <name evidence="2" type="ORF">AAHA92_12411</name>
</gene>
<protein>
    <recommendedName>
        <fullName evidence="1">DUF4378 domain-containing protein</fullName>
    </recommendedName>
</protein>
<name>A0ABD1HL60_SALDI</name>
<organism evidence="2 3">
    <name type="scientific">Salvia divinorum</name>
    <name type="common">Maria pastora</name>
    <name type="synonym">Diviner's sage</name>
    <dbReference type="NCBI Taxonomy" id="28513"/>
    <lineage>
        <taxon>Eukaryota</taxon>
        <taxon>Viridiplantae</taxon>
        <taxon>Streptophyta</taxon>
        <taxon>Embryophyta</taxon>
        <taxon>Tracheophyta</taxon>
        <taxon>Spermatophyta</taxon>
        <taxon>Magnoliopsida</taxon>
        <taxon>eudicotyledons</taxon>
        <taxon>Gunneridae</taxon>
        <taxon>Pentapetalae</taxon>
        <taxon>asterids</taxon>
        <taxon>lamiids</taxon>
        <taxon>Lamiales</taxon>
        <taxon>Lamiaceae</taxon>
        <taxon>Nepetoideae</taxon>
        <taxon>Mentheae</taxon>
        <taxon>Salviinae</taxon>
        <taxon>Salvia</taxon>
        <taxon>Salvia subgen. Calosphace</taxon>
    </lineage>
</organism>